<protein>
    <submittedName>
        <fullName evidence="2">Uncharacterized protein</fullName>
    </submittedName>
</protein>
<dbReference type="RefSeq" id="WP_188508880.1">
    <property type="nucleotide sequence ID" value="NZ_BMGB01000001.1"/>
</dbReference>
<reference evidence="2" key="2">
    <citation type="submission" date="2020-09" db="EMBL/GenBank/DDBJ databases">
        <authorList>
            <person name="Sun Q."/>
            <person name="Zhou Y."/>
        </authorList>
    </citation>
    <scope>NUCLEOTIDE SEQUENCE</scope>
    <source>
        <strain evidence="2">CGMCC 1.12813</strain>
    </source>
</reference>
<dbReference type="AlphaFoldDB" id="A0A916SAM2"/>
<keyword evidence="3" id="KW-1185">Reference proteome</keyword>
<evidence type="ECO:0000313" key="3">
    <source>
        <dbReference type="Proteomes" id="UP000606922"/>
    </source>
</evidence>
<proteinExistence type="predicted"/>
<evidence type="ECO:0000256" key="1">
    <source>
        <dbReference type="SAM" id="Phobius"/>
    </source>
</evidence>
<feature type="transmembrane region" description="Helical" evidence="1">
    <location>
        <begin position="80"/>
        <end position="99"/>
    </location>
</feature>
<keyword evidence="1" id="KW-0472">Membrane</keyword>
<evidence type="ECO:0000313" key="2">
    <source>
        <dbReference type="EMBL" id="GGA91195.1"/>
    </source>
</evidence>
<feature type="transmembrane region" description="Helical" evidence="1">
    <location>
        <begin position="43"/>
        <end position="68"/>
    </location>
</feature>
<feature type="transmembrane region" description="Helical" evidence="1">
    <location>
        <begin position="7"/>
        <end position="31"/>
    </location>
</feature>
<dbReference type="Proteomes" id="UP000606922">
    <property type="component" value="Unassembled WGS sequence"/>
</dbReference>
<reference evidence="2" key="1">
    <citation type="journal article" date="2014" name="Int. J. Syst. Evol. Microbiol.">
        <title>Complete genome sequence of Corynebacterium casei LMG S-19264T (=DSM 44701T), isolated from a smear-ripened cheese.</title>
        <authorList>
            <consortium name="US DOE Joint Genome Institute (JGI-PGF)"/>
            <person name="Walter F."/>
            <person name="Albersmeier A."/>
            <person name="Kalinowski J."/>
            <person name="Ruckert C."/>
        </authorList>
    </citation>
    <scope>NUCLEOTIDE SEQUENCE</scope>
    <source>
        <strain evidence="2">CGMCC 1.12813</strain>
    </source>
</reference>
<keyword evidence="1" id="KW-0812">Transmembrane</keyword>
<dbReference type="EMBL" id="BMGB01000001">
    <property type="protein sequence ID" value="GGA91195.1"/>
    <property type="molecule type" value="Genomic_DNA"/>
</dbReference>
<accession>A0A916SAM2</accession>
<name>A0A916SAM2_9MICO</name>
<gene>
    <name evidence="2" type="ORF">GCM10010979_02320</name>
</gene>
<sequence length="104" mass="11326">MRKQLDVTLTILLSVVLLRLLCVAVAFVFLNSMDVSCLENCDYGLTVFVVWGMFWSAVVIVVAVILGIGTCRVYRRKSAWVPAAAIVLTIALFFSAIALQTVGA</sequence>
<comment type="caution">
    <text evidence="2">The sequence shown here is derived from an EMBL/GenBank/DDBJ whole genome shotgun (WGS) entry which is preliminary data.</text>
</comment>
<keyword evidence="1" id="KW-1133">Transmembrane helix</keyword>
<organism evidence="2 3">
    <name type="scientific">Conyzicola nivalis</name>
    <dbReference type="NCBI Taxonomy" id="1477021"/>
    <lineage>
        <taxon>Bacteria</taxon>
        <taxon>Bacillati</taxon>
        <taxon>Actinomycetota</taxon>
        <taxon>Actinomycetes</taxon>
        <taxon>Micrococcales</taxon>
        <taxon>Microbacteriaceae</taxon>
        <taxon>Conyzicola</taxon>
    </lineage>
</organism>